<comment type="caution">
    <text evidence="2">The sequence shown here is derived from an EMBL/GenBank/DDBJ whole genome shotgun (WGS) entry which is preliminary data.</text>
</comment>
<dbReference type="EMBL" id="QFWT01000005">
    <property type="protein sequence ID" value="PWI33244.1"/>
    <property type="molecule type" value="Genomic_DNA"/>
</dbReference>
<name>A0A2U3B956_9VIBR</name>
<reference evidence="2 3" key="1">
    <citation type="submission" date="2018-05" db="EMBL/GenBank/DDBJ databases">
        <title>Vibrio limimaris sp. nov., isolated from marine sediment.</title>
        <authorList>
            <person name="Li C.-M."/>
        </authorList>
    </citation>
    <scope>NUCLEOTIDE SEQUENCE [LARGE SCALE GENOMIC DNA]</scope>
    <source>
        <strain evidence="2 3">E4404</strain>
    </source>
</reference>
<feature type="chain" id="PRO_5015588157" evidence="1">
    <location>
        <begin position="23"/>
        <end position="176"/>
    </location>
</feature>
<proteinExistence type="predicted"/>
<evidence type="ECO:0000313" key="3">
    <source>
        <dbReference type="Proteomes" id="UP000245362"/>
    </source>
</evidence>
<keyword evidence="3" id="KW-1185">Reference proteome</keyword>
<dbReference type="PROSITE" id="PS51257">
    <property type="entry name" value="PROKAR_LIPOPROTEIN"/>
    <property type="match status" value="1"/>
</dbReference>
<gene>
    <name evidence="2" type="ORF">DI392_10300</name>
</gene>
<sequence>MTFFKAFLMTLAIGLVGCSASANTTKIERAQSAAHSELSEKATILDADGTVLKEGNSNWKCYPGIPIMPGDMHPMCNDPVWTEFLKAAAEGKPFSTDRIGISYMMQGDANVSNANPMASDPNNGDVWVQEGPHVMIVVPKELLKGISDDPYNGGPYVMWKDTPFAHIMVPLGNKGM</sequence>
<dbReference type="Proteomes" id="UP000245362">
    <property type="component" value="Unassembled WGS sequence"/>
</dbReference>
<dbReference type="OrthoDB" id="4760845at2"/>
<dbReference type="AlphaFoldDB" id="A0A2U3B956"/>
<organism evidence="2 3">
    <name type="scientific">Vibrio albus</name>
    <dbReference type="NCBI Taxonomy" id="2200953"/>
    <lineage>
        <taxon>Bacteria</taxon>
        <taxon>Pseudomonadati</taxon>
        <taxon>Pseudomonadota</taxon>
        <taxon>Gammaproteobacteria</taxon>
        <taxon>Vibrionales</taxon>
        <taxon>Vibrionaceae</taxon>
        <taxon>Vibrio</taxon>
    </lineage>
</organism>
<dbReference type="RefSeq" id="WP_109319828.1">
    <property type="nucleotide sequence ID" value="NZ_QFWT01000005.1"/>
</dbReference>
<protein>
    <submittedName>
        <fullName evidence="2">Uncharacterized protein</fullName>
    </submittedName>
</protein>
<accession>A0A2U3B956</accession>
<feature type="signal peptide" evidence="1">
    <location>
        <begin position="1"/>
        <end position="22"/>
    </location>
</feature>
<keyword evidence="1" id="KW-0732">Signal</keyword>
<evidence type="ECO:0000256" key="1">
    <source>
        <dbReference type="SAM" id="SignalP"/>
    </source>
</evidence>
<evidence type="ECO:0000313" key="2">
    <source>
        <dbReference type="EMBL" id="PWI33244.1"/>
    </source>
</evidence>